<comment type="cofactor">
    <cofactor evidence="4">
        <name>Zn(2+)</name>
        <dbReference type="ChEBI" id="CHEBI:29105"/>
    </cofactor>
</comment>
<dbReference type="Gene3D" id="1.20.1090.10">
    <property type="entry name" value="Dehydroquinate synthase-like - alpha domain"/>
    <property type="match status" value="1"/>
</dbReference>
<dbReference type="GO" id="GO:0009423">
    <property type="term" value="P:chorismate biosynthetic process"/>
    <property type="evidence" value="ECO:0007669"/>
    <property type="project" value="UniProtKB-UniRule"/>
</dbReference>
<evidence type="ECO:0000256" key="17">
    <source>
        <dbReference type="ARBA" id="ARBA00023141"/>
    </source>
</evidence>
<dbReference type="Proteomes" id="UP000005737">
    <property type="component" value="Unassembled WGS sequence"/>
</dbReference>
<comment type="cofactor">
    <cofactor evidence="3">
        <name>Co(2+)</name>
        <dbReference type="ChEBI" id="CHEBI:48828"/>
    </cofactor>
</comment>
<keyword evidence="24" id="KW-1185">Reference proteome</keyword>
<dbReference type="InterPro" id="IPR016037">
    <property type="entry name" value="DHQ_synth_AroB"/>
</dbReference>
<accession>H2CEG2</accession>
<evidence type="ECO:0000256" key="4">
    <source>
        <dbReference type="ARBA" id="ARBA00001947"/>
    </source>
</evidence>
<keyword evidence="15" id="KW-0862">Zinc</keyword>
<organism evidence="23 24">
    <name type="scientific">Leptonema illini DSM 21528</name>
    <dbReference type="NCBI Taxonomy" id="929563"/>
    <lineage>
        <taxon>Bacteria</taxon>
        <taxon>Pseudomonadati</taxon>
        <taxon>Spirochaetota</taxon>
        <taxon>Spirochaetia</taxon>
        <taxon>Leptospirales</taxon>
        <taxon>Leptospiraceae</taxon>
        <taxon>Leptonema</taxon>
    </lineage>
</organism>
<comment type="cofactor">
    <cofactor evidence="2">
        <name>NAD(+)</name>
        <dbReference type="ChEBI" id="CHEBI:57540"/>
    </cofactor>
</comment>
<dbReference type="GO" id="GO:0046872">
    <property type="term" value="F:metal ion binding"/>
    <property type="evidence" value="ECO:0007669"/>
    <property type="project" value="UniProtKB-KW"/>
</dbReference>
<dbReference type="PIRSF" id="PIRSF001455">
    <property type="entry name" value="DHQ_synth"/>
    <property type="match status" value="1"/>
</dbReference>
<evidence type="ECO:0000256" key="6">
    <source>
        <dbReference type="ARBA" id="ARBA00004496"/>
    </source>
</evidence>
<dbReference type="PANTHER" id="PTHR43622:SF7">
    <property type="entry name" value="3-DEHYDROQUINATE SYNTHASE, CHLOROPLASTIC"/>
    <property type="match status" value="1"/>
</dbReference>
<dbReference type="EMBL" id="JH597773">
    <property type="protein sequence ID" value="EHQ05548.1"/>
    <property type="molecule type" value="Genomic_DNA"/>
</dbReference>
<feature type="domain" description="3-dehydroquinate synthase C-terminal" evidence="22">
    <location>
        <begin position="187"/>
        <end position="338"/>
    </location>
</feature>
<feature type="domain" description="3-dehydroquinate synthase N-terminal" evidence="21">
    <location>
        <begin position="76"/>
        <end position="184"/>
    </location>
</feature>
<evidence type="ECO:0000256" key="1">
    <source>
        <dbReference type="ARBA" id="ARBA00001393"/>
    </source>
</evidence>
<evidence type="ECO:0000256" key="3">
    <source>
        <dbReference type="ARBA" id="ARBA00001941"/>
    </source>
</evidence>
<dbReference type="Pfam" id="PF01761">
    <property type="entry name" value="DHQ_synthase"/>
    <property type="match status" value="1"/>
</dbReference>
<evidence type="ECO:0000256" key="13">
    <source>
        <dbReference type="ARBA" id="ARBA00022723"/>
    </source>
</evidence>
<evidence type="ECO:0000256" key="12">
    <source>
        <dbReference type="ARBA" id="ARBA00022605"/>
    </source>
</evidence>
<dbReference type="HOGENOM" id="CLU_001201_0_2_12"/>
<evidence type="ECO:0000256" key="19">
    <source>
        <dbReference type="ARBA" id="ARBA00023285"/>
    </source>
</evidence>
<dbReference type="SUPFAM" id="SSF56796">
    <property type="entry name" value="Dehydroquinate synthase-like"/>
    <property type="match status" value="1"/>
</dbReference>
<dbReference type="GO" id="GO:0000166">
    <property type="term" value="F:nucleotide binding"/>
    <property type="evidence" value="ECO:0007669"/>
    <property type="project" value="UniProtKB-KW"/>
</dbReference>
<dbReference type="RefSeq" id="WP_002770289.1">
    <property type="nucleotide sequence ID" value="NZ_JH597773.1"/>
</dbReference>
<name>H2CEG2_9LEPT</name>
<keyword evidence="13" id="KW-0479">Metal-binding</keyword>
<protein>
    <recommendedName>
        <fullName evidence="10 20">3-dehydroquinate synthase</fullName>
        <ecNumber evidence="9 20">4.2.3.4</ecNumber>
    </recommendedName>
</protein>
<evidence type="ECO:0000256" key="10">
    <source>
        <dbReference type="ARBA" id="ARBA00017684"/>
    </source>
</evidence>
<proteinExistence type="inferred from homology"/>
<evidence type="ECO:0000256" key="2">
    <source>
        <dbReference type="ARBA" id="ARBA00001911"/>
    </source>
</evidence>
<evidence type="ECO:0000256" key="18">
    <source>
        <dbReference type="ARBA" id="ARBA00023239"/>
    </source>
</evidence>
<dbReference type="GO" id="GO:0008652">
    <property type="term" value="P:amino acid biosynthetic process"/>
    <property type="evidence" value="ECO:0007669"/>
    <property type="project" value="UniProtKB-KW"/>
</dbReference>
<comment type="similarity">
    <text evidence="8">Belongs to the sugar phosphate cyclases superfamily. Dehydroquinate synthase family.</text>
</comment>
<evidence type="ECO:0000256" key="11">
    <source>
        <dbReference type="ARBA" id="ARBA00022490"/>
    </source>
</evidence>
<dbReference type="FunFam" id="3.40.50.1970:FF:000007">
    <property type="entry name" value="Pentafunctional AROM polypeptide"/>
    <property type="match status" value="1"/>
</dbReference>
<dbReference type="InterPro" id="IPR050071">
    <property type="entry name" value="Dehydroquinate_synthase"/>
</dbReference>
<dbReference type="PANTHER" id="PTHR43622">
    <property type="entry name" value="3-DEHYDROQUINATE SYNTHASE"/>
    <property type="match status" value="1"/>
</dbReference>
<keyword evidence="12" id="KW-0028">Amino-acid biosynthesis</keyword>
<keyword evidence="11" id="KW-0963">Cytoplasm</keyword>
<dbReference type="Pfam" id="PF24621">
    <property type="entry name" value="DHQS_C"/>
    <property type="match status" value="1"/>
</dbReference>
<dbReference type="GO" id="GO:0009073">
    <property type="term" value="P:aromatic amino acid family biosynthetic process"/>
    <property type="evidence" value="ECO:0007669"/>
    <property type="project" value="UniProtKB-KW"/>
</dbReference>
<dbReference type="InterPro" id="IPR030960">
    <property type="entry name" value="DHQS/DOIS_N"/>
</dbReference>
<dbReference type="AlphaFoldDB" id="H2CEG2"/>
<dbReference type="STRING" id="183.GCA_002009735_00962"/>
<dbReference type="CDD" id="cd08195">
    <property type="entry name" value="DHQS"/>
    <property type="match status" value="1"/>
</dbReference>
<keyword evidence="14" id="KW-0547">Nucleotide-binding</keyword>
<evidence type="ECO:0000256" key="8">
    <source>
        <dbReference type="ARBA" id="ARBA00005412"/>
    </source>
</evidence>
<evidence type="ECO:0000313" key="23">
    <source>
        <dbReference type="EMBL" id="EHQ05548.1"/>
    </source>
</evidence>
<comment type="pathway">
    <text evidence="7">Metabolic intermediate biosynthesis; chorismate biosynthesis; chorismate from D-erythrose 4-phosphate and phosphoenolpyruvate: step 2/7.</text>
</comment>
<evidence type="ECO:0000256" key="14">
    <source>
        <dbReference type="ARBA" id="ARBA00022741"/>
    </source>
</evidence>
<evidence type="ECO:0000313" key="24">
    <source>
        <dbReference type="Proteomes" id="UP000005737"/>
    </source>
</evidence>
<keyword evidence="19" id="KW-0170">Cobalt</keyword>
<keyword evidence="18 23" id="KW-0456">Lyase</keyword>
<reference evidence="23 24" key="1">
    <citation type="submission" date="2011-10" db="EMBL/GenBank/DDBJ databases">
        <title>The Improved High-Quality Draft genome of Leptonema illini DSM 21528.</title>
        <authorList>
            <consortium name="US DOE Joint Genome Institute (JGI-PGF)"/>
            <person name="Lucas S."/>
            <person name="Copeland A."/>
            <person name="Lapidus A."/>
            <person name="Glavina del Rio T."/>
            <person name="Dalin E."/>
            <person name="Tice H."/>
            <person name="Bruce D."/>
            <person name="Goodwin L."/>
            <person name="Pitluck S."/>
            <person name="Peters L."/>
            <person name="Mikhailova N."/>
            <person name="Held B."/>
            <person name="Kyrpides N."/>
            <person name="Mavromatis K."/>
            <person name="Ivanova N."/>
            <person name="Markowitz V."/>
            <person name="Cheng J.-F."/>
            <person name="Hugenholtz P."/>
            <person name="Woyke T."/>
            <person name="Wu D."/>
            <person name="Gronow S."/>
            <person name="Wellnitz S."/>
            <person name="Brambilla E.-M."/>
            <person name="Klenk H.-P."/>
            <person name="Eisen J.A."/>
        </authorList>
    </citation>
    <scope>NUCLEOTIDE SEQUENCE [LARGE SCALE GENOMIC DNA]</scope>
    <source>
        <strain evidence="23 24">DSM 21528</strain>
    </source>
</reference>
<dbReference type="EC" id="4.2.3.4" evidence="9 20"/>
<dbReference type="InterPro" id="IPR030963">
    <property type="entry name" value="DHQ_synth_fam"/>
</dbReference>
<evidence type="ECO:0000256" key="16">
    <source>
        <dbReference type="ARBA" id="ARBA00023027"/>
    </source>
</evidence>
<keyword evidence="16" id="KW-0520">NAD</keyword>
<evidence type="ECO:0000256" key="9">
    <source>
        <dbReference type="ARBA" id="ARBA00013031"/>
    </source>
</evidence>
<dbReference type="GO" id="GO:0003856">
    <property type="term" value="F:3-dehydroquinate synthase activity"/>
    <property type="evidence" value="ECO:0007669"/>
    <property type="project" value="UniProtKB-UniRule"/>
</dbReference>
<evidence type="ECO:0000259" key="22">
    <source>
        <dbReference type="Pfam" id="PF24621"/>
    </source>
</evidence>
<evidence type="ECO:0000256" key="5">
    <source>
        <dbReference type="ARBA" id="ARBA00003485"/>
    </source>
</evidence>
<evidence type="ECO:0000259" key="21">
    <source>
        <dbReference type="Pfam" id="PF01761"/>
    </source>
</evidence>
<gene>
    <name evidence="23" type="ORF">Lepil_0847</name>
</gene>
<comment type="catalytic activity">
    <reaction evidence="1">
        <text>7-phospho-2-dehydro-3-deoxy-D-arabino-heptonate = 3-dehydroquinate + phosphate</text>
        <dbReference type="Rhea" id="RHEA:21968"/>
        <dbReference type="ChEBI" id="CHEBI:32364"/>
        <dbReference type="ChEBI" id="CHEBI:43474"/>
        <dbReference type="ChEBI" id="CHEBI:58394"/>
        <dbReference type="EC" id="4.2.3.4"/>
    </reaction>
</comment>
<comment type="function">
    <text evidence="5">Catalyzes the conversion of 3-deoxy-D-arabino-heptulosonate 7-phosphate (DAHP) to dehydroquinate (DHQ).</text>
</comment>
<evidence type="ECO:0000256" key="20">
    <source>
        <dbReference type="NCBIfam" id="TIGR01357"/>
    </source>
</evidence>
<comment type="subcellular location">
    <subcellularLocation>
        <location evidence="6">Cytoplasm</location>
    </subcellularLocation>
</comment>
<dbReference type="Gene3D" id="3.40.50.1970">
    <property type="match status" value="1"/>
</dbReference>
<dbReference type="InterPro" id="IPR056179">
    <property type="entry name" value="DHQS_C"/>
</dbReference>
<dbReference type="GO" id="GO:0005737">
    <property type="term" value="C:cytoplasm"/>
    <property type="evidence" value="ECO:0007669"/>
    <property type="project" value="UniProtKB-SubCell"/>
</dbReference>
<keyword evidence="17" id="KW-0057">Aromatic amino acid biosynthesis</keyword>
<evidence type="ECO:0000256" key="15">
    <source>
        <dbReference type="ARBA" id="ARBA00022833"/>
    </source>
</evidence>
<sequence>MIDQEALTIVLPERPERRYEIRFGEGFDQNFADFFSHRRFSKIFVITEEALRDLVYEPLHAALKPLHAHIHTVFRPSGESSKHISHLEALFDDLIRSGADRSSLVIAAGGGVVGDLAGFVASTLLRGVAFVQVPSTLLAMVDSSVGGKVAVNVNTGKNMIGAFYQPEFVYGNLHYLITLPAREWICGLAEMAKHAFLTDRTEIFDRLLETARQAMTHEGGFRSLPLSILKDRIKESVSVKAAVVAADETEMGLRASLNLGHTTAHAIESLLQYKGMTHGEAVSRGLVTALLLSRDLEGLPAEECEAMFELMKGLELPLDTAGFEATDLLEHMKFDKKNEAGTIRFVLLKRRGEPVWGVPLPAEAFHRAWAEQRSRFG</sequence>
<dbReference type="NCBIfam" id="TIGR01357">
    <property type="entry name" value="aroB"/>
    <property type="match status" value="1"/>
</dbReference>
<evidence type="ECO:0000256" key="7">
    <source>
        <dbReference type="ARBA" id="ARBA00004661"/>
    </source>
</evidence>